<evidence type="ECO:0000256" key="2">
    <source>
        <dbReference type="ARBA" id="ARBA00023235"/>
    </source>
</evidence>
<comment type="similarity">
    <text evidence="1">Belongs to the N-acylglucosamine 2-epimerase family.</text>
</comment>
<keyword evidence="4" id="KW-1185">Reference proteome</keyword>
<dbReference type="Pfam" id="PF07221">
    <property type="entry name" value="GlcNAc_2-epim"/>
    <property type="match status" value="1"/>
</dbReference>
<evidence type="ECO:0000313" key="4">
    <source>
        <dbReference type="Proteomes" id="UP000033874"/>
    </source>
</evidence>
<dbReference type="AlphaFoldDB" id="A0A0M3AW06"/>
<dbReference type="EMBL" id="LBIC01000001">
    <property type="protein sequence ID" value="KKW94093.1"/>
    <property type="molecule type" value="Genomic_DNA"/>
</dbReference>
<dbReference type="InterPro" id="IPR008928">
    <property type="entry name" value="6-hairpin_glycosidase_sf"/>
</dbReference>
<evidence type="ECO:0000313" key="3">
    <source>
        <dbReference type="EMBL" id="KKW94093.1"/>
    </source>
</evidence>
<dbReference type="InterPro" id="IPR012341">
    <property type="entry name" value="6hp_glycosidase-like_sf"/>
</dbReference>
<dbReference type="Gene3D" id="1.50.10.10">
    <property type="match status" value="1"/>
</dbReference>
<evidence type="ECO:0000256" key="1">
    <source>
        <dbReference type="ARBA" id="ARBA00008558"/>
    </source>
</evidence>
<dbReference type="PANTHER" id="PTHR15108">
    <property type="entry name" value="N-ACYLGLUCOSAMINE-2-EPIMERASE"/>
    <property type="match status" value="1"/>
</dbReference>
<accession>A0A0M3AW06</accession>
<keyword evidence="2" id="KW-0413">Isomerase</keyword>
<dbReference type="PATRIC" id="fig|56193.3.peg.1181"/>
<dbReference type="Proteomes" id="UP000033874">
    <property type="component" value="Unassembled WGS sequence"/>
</dbReference>
<dbReference type="STRING" id="56193.YP76_05690"/>
<proteinExistence type="inferred from homology"/>
<dbReference type="InterPro" id="IPR010819">
    <property type="entry name" value="AGE/CE"/>
</dbReference>
<name>A0A0M3AW06_9SPHN</name>
<dbReference type="GO" id="GO:0016853">
    <property type="term" value="F:isomerase activity"/>
    <property type="evidence" value="ECO:0007669"/>
    <property type="project" value="UniProtKB-KW"/>
</dbReference>
<gene>
    <name evidence="3" type="ORF">YP76_05690</name>
</gene>
<reference evidence="3 4" key="1">
    <citation type="submission" date="2015-04" db="EMBL/GenBank/DDBJ databases">
        <title>Genome sequence of aromatic hydrocarbons-degrading Sphingobium chungbukense DJ77.</title>
        <authorList>
            <person name="Kim Y.-C."/>
            <person name="Chae J.-C."/>
        </authorList>
    </citation>
    <scope>NUCLEOTIDE SEQUENCE [LARGE SCALE GENOMIC DNA]</scope>
    <source>
        <strain evidence="3 4">DJ77</strain>
    </source>
</reference>
<dbReference type="GO" id="GO:0005975">
    <property type="term" value="P:carbohydrate metabolic process"/>
    <property type="evidence" value="ECO:0007669"/>
    <property type="project" value="InterPro"/>
</dbReference>
<protein>
    <recommendedName>
        <fullName evidence="5">Mannose-6-phosphate isomerase</fullName>
    </recommendedName>
</protein>
<evidence type="ECO:0008006" key="5">
    <source>
        <dbReference type="Google" id="ProtNLM"/>
    </source>
</evidence>
<organism evidence="3 4">
    <name type="scientific">Sphingobium chungbukense</name>
    <dbReference type="NCBI Taxonomy" id="56193"/>
    <lineage>
        <taxon>Bacteria</taxon>
        <taxon>Pseudomonadati</taxon>
        <taxon>Pseudomonadota</taxon>
        <taxon>Alphaproteobacteria</taxon>
        <taxon>Sphingomonadales</taxon>
        <taxon>Sphingomonadaceae</taxon>
        <taxon>Sphingobium</taxon>
    </lineage>
</organism>
<comment type="caution">
    <text evidence="3">The sequence shown here is derived from an EMBL/GenBank/DDBJ whole genome shotgun (WGS) entry which is preliminary data.</text>
</comment>
<sequence length="371" mass="42095">MVLQHAQQNAQTWLFEVAAPFWASQGVHADGMFVEAFSREGKPLDNIRRLMVQARQIYSFCEIGRLGWSGPWRETVARATDHLVNRGISSNGEFVHAFDASGVVADDRTDLYNQAFGLFALAHAAEALGRKDLFDLAERVLDRLEDRWSRLQGGYWEGDITPCPPFRQNPHMHLFEAGLAHYNFTGNPRWKEFATRIAVMFKGRFQESASGAVTEYFDENWKPLPPPEGLIVEPGHCLEWAWLFEVAFDPIRCTTTAEQLLGFARKWGICDQRNLAINQVSLSGEVIDGRARLWPQTERLKSAVARHRRTAMEADEQEIVAAYDGLTRYFDPNCPAIWYDKMDETGQPLDEPAPASSFYHIVCAISELLKA</sequence>
<dbReference type="SUPFAM" id="SSF48208">
    <property type="entry name" value="Six-hairpin glycosidases"/>
    <property type="match status" value="1"/>
</dbReference>